<dbReference type="EMBL" id="JARGCK010000004">
    <property type="protein sequence ID" value="MDK9865932.1"/>
    <property type="molecule type" value="Genomic_DNA"/>
</dbReference>
<dbReference type="InterPro" id="IPR038765">
    <property type="entry name" value="Papain-like_cys_pep_sf"/>
</dbReference>
<evidence type="ECO:0000256" key="2">
    <source>
        <dbReference type="ARBA" id="ARBA00022801"/>
    </source>
</evidence>
<feature type="signal peptide" evidence="4">
    <location>
        <begin position="1"/>
        <end position="24"/>
    </location>
</feature>
<evidence type="ECO:0000259" key="6">
    <source>
        <dbReference type="PROSITE" id="PS51782"/>
    </source>
</evidence>
<evidence type="ECO:0000313" key="7">
    <source>
        <dbReference type="EMBL" id="MDK9865932.1"/>
    </source>
</evidence>
<evidence type="ECO:0000256" key="3">
    <source>
        <dbReference type="ARBA" id="ARBA00023316"/>
    </source>
</evidence>
<dbReference type="InterPro" id="IPR018392">
    <property type="entry name" value="LysM"/>
</dbReference>
<dbReference type="Gene3D" id="3.10.350.10">
    <property type="entry name" value="LysM domain"/>
    <property type="match status" value="2"/>
</dbReference>
<dbReference type="Gene3D" id="3.90.1720.10">
    <property type="entry name" value="endopeptidase domain like (from Nostoc punctiforme)"/>
    <property type="match status" value="1"/>
</dbReference>
<keyword evidence="1 4" id="KW-0732">Signal</keyword>
<dbReference type="PANTHER" id="PTHR33734">
    <property type="entry name" value="LYSM DOMAIN-CONTAINING GPI-ANCHORED PROTEIN 2"/>
    <property type="match status" value="1"/>
</dbReference>
<dbReference type="SUPFAM" id="SSF54001">
    <property type="entry name" value="Cysteine proteinases"/>
    <property type="match status" value="1"/>
</dbReference>
<evidence type="ECO:0000259" key="5">
    <source>
        <dbReference type="PROSITE" id="PS50911"/>
    </source>
</evidence>
<dbReference type="GO" id="GO:0071555">
    <property type="term" value="P:cell wall organization"/>
    <property type="evidence" value="ECO:0007669"/>
    <property type="project" value="UniProtKB-KW"/>
</dbReference>
<feature type="domain" description="LysM" evidence="6">
    <location>
        <begin position="74"/>
        <end position="117"/>
    </location>
</feature>
<dbReference type="InterPro" id="IPR007921">
    <property type="entry name" value="CHAP_dom"/>
</dbReference>
<dbReference type="Proteomes" id="UP001174037">
    <property type="component" value="Unassembled WGS sequence"/>
</dbReference>
<evidence type="ECO:0000256" key="4">
    <source>
        <dbReference type="SAM" id="SignalP"/>
    </source>
</evidence>
<dbReference type="GO" id="GO:0008932">
    <property type="term" value="F:lytic endotransglycosylase activity"/>
    <property type="evidence" value="ECO:0007669"/>
    <property type="project" value="TreeGrafter"/>
</dbReference>
<evidence type="ECO:0000313" key="8">
    <source>
        <dbReference type="Proteomes" id="UP001174037"/>
    </source>
</evidence>
<dbReference type="PANTHER" id="PTHR33734:SF22">
    <property type="entry name" value="MEMBRANE-BOUND LYTIC MUREIN TRANSGLYCOSYLASE D"/>
    <property type="match status" value="1"/>
</dbReference>
<feature type="chain" id="PRO_5043352990" evidence="4">
    <location>
        <begin position="25"/>
        <end position="299"/>
    </location>
</feature>
<dbReference type="InterPro" id="IPR036779">
    <property type="entry name" value="LysM_dom_sf"/>
</dbReference>
<dbReference type="PROSITE" id="PS51782">
    <property type="entry name" value="LYSM"/>
    <property type="match status" value="2"/>
</dbReference>
<proteinExistence type="predicted"/>
<dbReference type="CDD" id="cd00118">
    <property type="entry name" value="LysM"/>
    <property type="match status" value="1"/>
</dbReference>
<keyword evidence="3" id="KW-0961">Cell wall biogenesis/degradation</keyword>
<gene>
    <name evidence="7" type="ORF">P1A27_08270</name>
</gene>
<feature type="domain" description="Peptidase C51" evidence="5">
    <location>
        <begin position="178"/>
        <end position="299"/>
    </location>
</feature>
<dbReference type="SUPFAM" id="SSF54106">
    <property type="entry name" value="LysM domain"/>
    <property type="match status" value="2"/>
</dbReference>
<organism evidence="7 8">
    <name type="scientific">Staphylococcus equorum</name>
    <dbReference type="NCBI Taxonomy" id="246432"/>
    <lineage>
        <taxon>Bacteria</taxon>
        <taxon>Bacillati</taxon>
        <taxon>Bacillota</taxon>
        <taxon>Bacilli</taxon>
        <taxon>Bacillales</taxon>
        <taxon>Staphylococcaceae</taxon>
        <taxon>Staphylococcus</taxon>
    </lineage>
</organism>
<dbReference type="SMART" id="SM00257">
    <property type="entry name" value="LysM"/>
    <property type="match status" value="2"/>
</dbReference>
<protein>
    <submittedName>
        <fullName evidence="7">LysM peptidoglycan-binding domain-containing protein</fullName>
    </submittedName>
</protein>
<dbReference type="AlphaFoldDB" id="A0AAW7AJI9"/>
<accession>A0AAW7AJI9</accession>
<reference evidence="7" key="2">
    <citation type="submission" date="2023-03" db="EMBL/GenBank/DDBJ databases">
        <authorList>
            <person name="Vazquez L."/>
            <person name="Rodriguez J."/>
            <person name="Mayo B."/>
            <person name="Florez A.B."/>
        </authorList>
    </citation>
    <scope>NUCLEOTIDE SEQUENCE</scope>
    <source>
        <strain evidence="7">5A3I</strain>
    </source>
</reference>
<dbReference type="RefSeq" id="WP_285323671.1">
    <property type="nucleotide sequence ID" value="NZ_JARGCK010000004.1"/>
</dbReference>
<reference evidence="7" key="1">
    <citation type="journal article" date="2023" name="Int. J. Mol. Sci.">
        <title>Antibiotic Resistance/Susceptibility Profiles of Staphylococcus equorum Strains from Cheese, and Genome Analysis for Antibiotic Resistance Genes.</title>
        <authorList>
            <person name="Vazquez L."/>
            <person name="Srednik M.E."/>
            <person name="Rodriguez J."/>
            <person name="Florez A.B."/>
            <person name="Mayo B."/>
        </authorList>
    </citation>
    <scope>NUCLEOTIDE SEQUENCE</scope>
    <source>
        <strain evidence="7">5A3I</strain>
    </source>
</reference>
<dbReference type="GO" id="GO:0016787">
    <property type="term" value="F:hydrolase activity"/>
    <property type="evidence" value="ECO:0007669"/>
    <property type="project" value="UniProtKB-KW"/>
</dbReference>
<sequence length="299" mass="33266">MKKGLTFSVTSAALFFGFNGIASADQIHTVKEDAKLSDIAQAFATTTNEIQSLNQLNDKVTVQAGEQLVLPDKDIVEIKRGDTVLNIAAKYQLNLEQLYQLNPNLGEVIYPGQLVAVSEKGSAHLNNQLQSIFNEQQVQNETREDNDVSVTSNNFVPTTQHTWNYVEKEAANNQSKSTQMYSNQYKPTQVASNGSNYYDWGQCTYYAFDRRQQLGKSVGNLWGNANNWASAASNSGYKVNRTPEVGAIFQSNAGNYGHVGVVERKNPDGSIVVSEMNWQGVGQKSYRTIHNTDQYNYIH</sequence>
<feature type="domain" description="LysM" evidence="6">
    <location>
        <begin position="26"/>
        <end position="70"/>
    </location>
</feature>
<dbReference type="Pfam" id="PF01476">
    <property type="entry name" value="LysM"/>
    <property type="match status" value="2"/>
</dbReference>
<name>A0AAW7AJI9_9STAP</name>
<evidence type="ECO:0000256" key="1">
    <source>
        <dbReference type="ARBA" id="ARBA00022729"/>
    </source>
</evidence>
<dbReference type="PROSITE" id="PS50911">
    <property type="entry name" value="CHAP"/>
    <property type="match status" value="1"/>
</dbReference>
<dbReference type="Pfam" id="PF05257">
    <property type="entry name" value="CHAP"/>
    <property type="match status" value="1"/>
</dbReference>
<comment type="caution">
    <text evidence="7">The sequence shown here is derived from an EMBL/GenBank/DDBJ whole genome shotgun (WGS) entry which is preliminary data.</text>
</comment>
<keyword evidence="2" id="KW-0378">Hydrolase</keyword>